<evidence type="ECO:0000313" key="2">
    <source>
        <dbReference type="EMBL" id="KAF2893507.1"/>
    </source>
</evidence>
<keyword evidence="3" id="KW-1185">Reference proteome</keyword>
<feature type="chain" id="PRO_5035457624" description="Secreted protein" evidence="1">
    <location>
        <begin position="19"/>
        <end position="75"/>
    </location>
</feature>
<evidence type="ECO:0000256" key="1">
    <source>
        <dbReference type="SAM" id="SignalP"/>
    </source>
</evidence>
<dbReference type="Proteomes" id="UP000801492">
    <property type="component" value="Unassembled WGS sequence"/>
</dbReference>
<accession>A0A8K0CY52</accession>
<evidence type="ECO:0008006" key="4">
    <source>
        <dbReference type="Google" id="ProtNLM"/>
    </source>
</evidence>
<keyword evidence="1" id="KW-0732">Signal</keyword>
<sequence length="75" mass="8932">MNFAFMILLVYLTSTMFAQYMPPSKCKCPENWTPYTSKIYYTHGCQQHRNGIKRIRQCVPDRRSLGLRLLEPMKK</sequence>
<proteinExistence type="predicted"/>
<gene>
    <name evidence="2" type="ORF">ILUMI_12667</name>
</gene>
<name>A0A8K0CY52_IGNLU</name>
<comment type="caution">
    <text evidence="2">The sequence shown here is derived from an EMBL/GenBank/DDBJ whole genome shotgun (WGS) entry which is preliminary data.</text>
</comment>
<evidence type="ECO:0000313" key="3">
    <source>
        <dbReference type="Proteomes" id="UP000801492"/>
    </source>
</evidence>
<organism evidence="2 3">
    <name type="scientific">Ignelater luminosus</name>
    <name type="common">Cucubano</name>
    <name type="synonym">Pyrophorus luminosus</name>
    <dbReference type="NCBI Taxonomy" id="2038154"/>
    <lineage>
        <taxon>Eukaryota</taxon>
        <taxon>Metazoa</taxon>
        <taxon>Ecdysozoa</taxon>
        <taxon>Arthropoda</taxon>
        <taxon>Hexapoda</taxon>
        <taxon>Insecta</taxon>
        <taxon>Pterygota</taxon>
        <taxon>Neoptera</taxon>
        <taxon>Endopterygota</taxon>
        <taxon>Coleoptera</taxon>
        <taxon>Polyphaga</taxon>
        <taxon>Elateriformia</taxon>
        <taxon>Elateroidea</taxon>
        <taxon>Elateridae</taxon>
        <taxon>Agrypninae</taxon>
        <taxon>Pyrophorini</taxon>
        <taxon>Ignelater</taxon>
    </lineage>
</organism>
<feature type="signal peptide" evidence="1">
    <location>
        <begin position="1"/>
        <end position="18"/>
    </location>
</feature>
<reference evidence="2" key="1">
    <citation type="submission" date="2019-08" db="EMBL/GenBank/DDBJ databases">
        <title>The genome of the North American firefly Photinus pyralis.</title>
        <authorList>
            <consortium name="Photinus pyralis genome working group"/>
            <person name="Fallon T.R."/>
            <person name="Sander Lower S.E."/>
            <person name="Weng J.-K."/>
        </authorList>
    </citation>
    <scope>NUCLEOTIDE SEQUENCE</scope>
    <source>
        <strain evidence="2">TRF0915ILg1</strain>
        <tissue evidence="2">Whole body</tissue>
    </source>
</reference>
<protein>
    <recommendedName>
        <fullName evidence="4">Secreted protein</fullName>
    </recommendedName>
</protein>
<dbReference type="AlphaFoldDB" id="A0A8K0CY52"/>
<dbReference type="EMBL" id="VTPC01007929">
    <property type="protein sequence ID" value="KAF2893507.1"/>
    <property type="molecule type" value="Genomic_DNA"/>
</dbReference>